<proteinExistence type="predicted"/>
<dbReference type="AlphaFoldDB" id="A0A0F9WM07"/>
<sequence>MARIRTCKPEFYVDSTLGELGHVVRDFYRSTWNFFDDYGRFPLDPKSLAVSIYPYEKRMGPKRVAEMIMVLIDAGRFILYEVDGRHFLQVPNWHHQKIDRPSAERIPPPSDDNTINDMEDIRRTLDECSTTTRSVGRYQVSGRYQVGNTHGVPENFDRFWKVYPRKVGKDKAIEKWSKAAGASIEIILSAVENQKQTDQWRRGVIPNPATWLNQKRWEDELDEKPEATLPESMRRG</sequence>
<comment type="caution">
    <text evidence="2">The sequence shown here is derived from an EMBL/GenBank/DDBJ whole genome shotgun (WGS) entry which is preliminary data.</text>
</comment>
<protein>
    <submittedName>
        <fullName evidence="2">Uncharacterized protein</fullName>
    </submittedName>
</protein>
<dbReference type="EMBL" id="LAZR01000244">
    <property type="protein sequence ID" value="KKN79628.1"/>
    <property type="molecule type" value="Genomic_DNA"/>
</dbReference>
<evidence type="ECO:0000256" key="1">
    <source>
        <dbReference type="SAM" id="MobiDB-lite"/>
    </source>
</evidence>
<reference evidence="2" key="1">
    <citation type="journal article" date="2015" name="Nature">
        <title>Complex archaea that bridge the gap between prokaryotes and eukaryotes.</title>
        <authorList>
            <person name="Spang A."/>
            <person name="Saw J.H."/>
            <person name="Jorgensen S.L."/>
            <person name="Zaremba-Niedzwiedzka K."/>
            <person name="Martijn J."/>
            <person name="Lind A.E."/>
            <person name="van Eijk R."/>
            <person name="Schleper C."/>
            <person name="Guy L."/>
            <person name="Ettema T.J."/>
        </authorList>
    </citation>
    <scope>NUCLEOTIDE SEQUENCE</scope>
</reference>
<feature type="region of interest" description="Disordered" evidence="1">
    <location>
        <begin position="215"/>
        <end position="236"/>
    </location>
</feature>
<accession>A0A0F9WM07</accession>
<evidence type="ECO:0000313" key="2">
    <source>
        <dbReference type="EMBL" id="KKN79628.1"/>
    </source>
</evidence>
<organism evidence="2">
    <name type="scientific">marine sediment metagenome</name>
    <dbReference type="NCBI Taxonomy" id="412755"/>
    <lineage>
        <taxon>unclassified sequences</taxon>
        <taxon>metagenomes</taxon>
        <taxon>ecological metagenomes</taxon>
    </lineage>
</organism>
<gene>
    <name evidence="2" type="ORF">LCGC14_0338320</name>
</gene>
<name>A0A0F9WM07_9ZZZZ</name>